<feature type="transmembrane region" description="Helical" evidence="1">
    <location>
        <begin position="94"/>
        <end position="113"/>
    </location>
</feature>
<dbReference type="OrthoDB" id="2386090at2759"/>
<dbReference type="EMBL" id="ML119106">
    <property type="protein sequence ID" value="RPB17459.1"/>
    <property type="molecule type" value="Genomic_DNA"/>
</dbReference>
<keyword evidence="1" id="KW-0472">Membrane</keyword>
<organism evidence="2 3">
    <name type="scientific">Morchella conica CCBAS932</name>
    <dbReference type="NCBI Taxonomy" id="1392247"/>
    <lineage>
        <taxon>Eukaryota</taxon>
        <taxon>Fungi</taxon>
        <taxon>Dikarya</taxon>
        <taxon>Ascomycota</taxon>
        <taxon>Pezizomycotina</taxon>
        <taxon>Pezizomycetes</taxon>
        <taxon>Pezizales</taxon>
        <taxon>Morchellaceae</taxon>
        <taxon>Morchella</taxon>
    </lineage>
</organism>
<dbReference type="Proteomes" id="UP000277580">
    <property type="component" value="Unassembled WGS sequence"/>
</dbReference>
<protein>
    <submittedName>
        <fullName evidence="2">Uncharacterized protein</fullName>
    </submittedName>
</protein>
<sequence length="233" mass="26477">MIFRPTPLLRAIRLQAKPTSLTSRIQCRNLNFWGRKGMKENDAVITAKGLGDKILIYYAGQRIVFVATLKLATLFVAGFCTFIAAPSVGIETEYGYWAPVGIIIAGIIPIAFMQYTSPPYVTHAYLHLPPWARVSREMVARYVKKLPPSAEISLGTIRTLGRPQLSKVILSELRYKPKRLGCSNWEWKPPFEDKKMYRDFFVDQRGSPAKVPMPGIMDEIMNLVREQTVLEKK</sequence>
<reference evidence="2 3" key="1">
    <citation type="journal article" date="2018" name="Nat. Ecol. Evol.">
        <title>Pezizomycetes genomes reveal the molecular basis of ectomycorrhizal truffle lifestyle.</title>
        <authorList>
            <person name="Murat C."/>
            <person name="Payen T."/>
            <person name="Noel B."/>
            <person name="Kuo A."/>
            <person name="Morin E."/>
            <person name="Chen J."/>
            <person name="Kohler A."/>
            <person name="Krizsan K."/>
            <person name="Balestrini R."/>
            <person name="Da Silva C."/>
            <person name="Montanini B."/>
            <person name="Hainaut M."/>
            <person name="Levati E."/>
            <person name="Barry K.W."/>
            <person name="Belfiori B."/>
            <person name="Cichocki N."/>
            <person name="Clum A."/>
            <person name="Dockter R.B."/>
            <person name="Fauchery L."/>
            <person name="Guy J."/>
            <person name="Iotti M."/>
            <person name="Le Tacon F."/>
            <person name="Lindquist E.A."/>
            <person name="Lipzen A."/>
            <person name="Malagnac F."/>
            <person name="Mello A."/>
            <person name="Molinier V."/>
            <person name="Miyauchi S."/>
            <person name="Poulain J."/>
            <person name="Riccioni C."/>
            <person name="Rubini A."/>
            <person name="Sitrit Y."/>
            <person name="Splivallo R."/>
            <person name="Traeger S."/>
            <person name="Wang M."/>
            <person name="Zifcakova L."/>
            <person name="Wipf D."/>
            <person name="Zambonelli A."/>
            <person name="Paolocci F."/>
            <person name="Nowrousian M."/>
            <person name="Ottonello S."/>
            <person name="Baldrian P."/>
            <person name="Spatafora J.W."/>
            <person name="Henrissat B."/>
            <person name="Nagy L.G."/>
            <person name="Aury J.M."/>
            <person name="Wincker P."/>
            <person name="Grigoriev I.V."/>
            <person name="Bonfante P."/>
            <person name="Martin F.M."/>
        </authorList>
    </citation>
    <scope>NUCLEOTIDE SEQUENCE [LARGE SCALE GENOMIC DNA]</scope>
    <source>
        <strain evidence="2 3">CCBAS932</strain>
    </source>
</reference>
<dbReference type="AlphaFoldDB" id="A0A3N4L7M4"/>
<evidence type="ECO:0000313" key="2">
    <source>
        <dbReference type="EMBL" id="RPB17459.1"/>
    </source>
</evidence>
<keyword evidence="3" id="KW-1185">Reference proteome</keyword>
<accession>A0A3N4L7M4</accession>
<keyword evidence="1" id="KW-1133">Transmembrane helix</keyword>
<name>A0A3N4L7M4_9PEZI</name>
<keyword evidence="1" id="KW-0812">Transmembrane</keyword>
<proteinExistence type="predicted"/>
<evidence type="ECO:0000256" key="1">
    <source>
        <dbReference type="SAM" id="Phobius"/>
    </source>
</evidence>
<evidence type="ECO:0000313" key="3">
    <source>
        <dbReference type="Proteomes" id="UP000277580"/>
    </source>
</evidence>
<feature type="transmembrane region" description="Helical" evidence="1">
    <location>
        <begin position="63"/>
        <end position="88"/>
    </location>
</feature>
<gene>
    <name evidence="2" type="ORF">P167DRAFT_130356</name>
</gene>
<dbReference type="InParanoid" id="A0A3N4L7M4"/>